<reference evidence="1" key="2">
    <citation type="journal article" date="2023" name="IMA Fungus">
        <title>Comparative genomic study of the Penicillium genus elucidates a diverse pangenome and 15 lateral gene transfer events.</title>
        <authorList>
            <person name="Petersen C."/>
            <person name="Sorensen T."/>
            <person name="Nielsen M.R."/>
            <person name="Sondergaard T.E."/>
            <person name="Sorensen J.L."/>
            <person name="Fitzpatrick D.A."/>
            <person name="Frisvad J.C."/>
            <person name="Nielsen K.L."/>
        </authorList>
    </citation>
    <scope>NUCLEOTIDE SEQUENCE</scope>
    <source>
        <strain evidence="1">IBT 17660</strain>
    </source>
</reference>
<accession>A0A9X0BK74</accession>
<dbReference type="AlphaFoldDB" id="A0A9X0BK74"/>
<keyword evidence="2" id="KW-1185">Reference proteome</keyword>
<gene>
    <name evidence="1" type="ORF">N7530_007329</name>
</gene>
<dbReference type="Proteomes" id="UP001147760">
    <property type="component" value="Unassembled WGS sequence"/>
</dbReference>
<comment type="caution">
    <text evidence="1">The sequence shown here is derived from an EMBL/GenBank/DDBJ whole genome shotgun (WGS) entry which is preliminary data.</text>
</comment>
<dbReference type="EMBL" id="JAPWDO010000005">
    <property type="protein sequence ID" value="KAJ5469972.1"/>
    <property type="molecule type" value="Genomic_DNA"/>
</dbReference>
<evidence type="ECO:0000313" key="1">
    <source>
        <dbReference type="EMBL" id="KAJ5469972.1"/>
    </source>
</evidence>
<sequence>MMGHAVFPEIIDGEEEWYEKVRDKFEKQQFPQETHACSAITSKCWLKEYESAEKLLRDIDDIEKGLRTGEATQLD</sequence>
<evidence type="ECO:0000313" key="2">
    <source>
        <dbReference type="Proteomes" id="UP001147760"/>
    </source>
</evidence>
<dbReference type="OrthoDB" id="1668230at2759"/>
<organism evidence="1 2">
    <name type="scientific">Penicillium desertorum</name>
    <dbReference type="NCBI Taxonomy" id="1303715"/>
    <lineage>
        <taxon>Eukaryota</taxon>
        <taxon>Fungi</taxon>
        <taxon>Dikarya</taxon>
        <taxon>Ascomycota</taxon>
        <taxon>Pezizomycotina</taxon>
        <taxon>Eurotiomycetes</taxon>
        <taxon>Eurotiomycetidae</taxon>
        <taxon>Eurotiales</taxon>
        <taxon>Aspergillaceae</taxon>
        <taxon>Penicillium</taxon>
    </lineage>
</organism>
<protein>
    <submittedName>
        <fullName evidence="1">Uncharacterized protein</fullName>
    </submittedName>
</protein>
<name>A0A9X0BK74_9EURO</name>
<proteinExistence type="predicted"/>
<reference evidence="1" key="1">
    <citation type="submission" date="2022-12" db="EMBL/GenBank/DDBJ databases">
        <authorList>
            <person name="Petersen C."/>
        </authorList>
    </citation>
    <scope>NUCLEOTIDE SEQUENCE</scope>
    <source>
        <strain evidence="1">IBT 17660</strain>
    </source>
</reference>